<evidence type="ECO:0000313" key="2">
    <source>
        <dbReference type="EMBL" id="MCI2282687.1"/>
    </source>
</evidence>
<proteinExistence type="predicted"/>
<keyword evidence="1" id="KW-0472">Membrane</keyword>
<dbReference type="EMBL" id="JAKKSL010000001">
    <property type="protein sequence ID" value="MCI2282687.1"/>
    <property type="molecule type" value="Genomic_DNA"/>
</dbReference>
<reference evidence="2" key="1">
    <citation type="submission" date="2022-01" db="EMBL/GenBank/DDBJ databases">
        <title>Colwellia maritima, isolated from seawater.</title>
        <authorList>
            <person name="Kristyanto S."/>
            <person name="Jung J."/>
            <person name="Jeon C.O."/>
        </authorList>
    </citation>
    <scope>NUCLEOTIDE SEQUENCE</scope>
    <source>
        <strain evidence="2">MSW7</strain>
    </source>
</reference>
<name>A0ABS9WYR3_9GAMM</name>
<evidence type="ECO:0000256" key="1">
    <source>
        <dbReference type="SAM" id="Phobius"/>
    </source>
</evidence>
<organism evidence="2 3">
    <name type="scientific">Colwellia maritima</name>
    <dbReference type="NCBI Taxonomy" id="2912588"/>
    <lineage>
        <taxon>Bacteria</taxon>
        <taxon>Pseudomonadati</taxon>
        <taxon>Pseudomonadota</taxon>
        <taxon>Gammaproteobacteria</taxon>
        <taxon>Alteromonadales</taxon>
        <taxon>Colwelliaceae</taxon>
        <taxon>Colwellia</taxon>
    </lineage>
</organism>
<dbReference type="Proteomes" id="UP001139646">
    <property type="component" value="Unassembled WGS sequence"/>
</dbReference>
<feature type="transmembrane region" description="Helical" evidence="1">
    <location>
        <begin position="44"/>
        <end position="67"/>
    </location>
</feature>
<keyword evidence="3" id="KW-1185">Reference proteome</keyword>
<protein>
    <recommendedName>
        <fullName evidence="4">DUF2892 domain-containing protein</fullName>
    </recommendedName>
</protein>
<keyword evidence="1" id="KW-0812">Transmembrane</keyword>
<accession>A0ABS9WYR3</accession>
<keyword evidence="1" id="KW-1133">Transmembrane helix</keyword>
<evidence type="ECO:0000313" key="3">
    <source>
        <dbReference type="Proteomes" id="UP001139646"/>
    </source>
</evidence>
<sequence>MINLLAKLGQNPKRSLSIFLRGFGLFIIGLFFIGIGYFNHHLWQIFGIIIIFFACIIAAWGYLGIFANRWFTILNKRNLNKHKTSTKKSAP</sequence>
<comment type="caution">
    <text evidence="2">The sequence shown here is derived from an EMBL/GenBank/DDBJ whole genome shotgun (WGS) entry which is preliminary data.</text>
</comment>
<feature type="transmembrane region" description="Helical" evidence="1">
    <location>
        <begin position="18"/>
        <end position="38"/>
    </location>
</feature>
<evidence type="ECO:0008006" key="4">
    <source>
        <dbReference type="Google" id="ProtNLM"/>
    </source>
</evidence>
<dbReference type="RefSeq" id="WP_242283612.1">
    <property type="nucleotide sequence ID" value="NZ_JAKKSL010000001.1"/>
</dbReference>
<gene>
    <name evidence="2" type="ORF">L3081_03780</name>
</gene>